<name>S5WKP7_9CAUD</name>
<dbReference type="Proteomes" id="UP000015545">
    <property type="component" value="Segment"/>
</dbReference>
<accession>S5WKP7</accession>
<gene>
    <name evidence="1" type="ORF">PaBG_00268</name>
</gene>
<dbReference type="OrthoDB" id="41338at10239"/>
<organism evidence="1 2">
    <name type="scientific">Pseudomonas phage PaBG</name>
    <dbReference type="NCBI Taxonomy" id="1335230"/>
    <lineage>
        <taxon>Viruses</taxon>
        <taxon>Duplodnaviria</taxon>
        <taxon>Heunggongvirae</taxon>
        <taxon>Uroviricota</taxon>
        <taxon>Caudoviricetes</taxon>
        <taxon>Baikalvirus</taxon>
        <taxon>Baikalvirus PaBG</taxon>
    </lineage>
</organism>
<dbReference type="RefSeq" id="YP_008433598.1">
    <property type="nucleotide sequence ID" value="NC_022096.1"/>
</dbReference>
<protein>
    <submittedName>
        <fullName evidence="1">Uncharacterized protein</fullName>
    </submittedName>
</protein>
<evidence type="ECO:0000313" key="2">
    <source>
        <dbReference type="Proteomes" id="UP000015545"/>
    </source>
</evidence>
<reference evidence="1 2" key="1">
    <citation type="journal article" date="2014" name="Genome Announc.">
        <title>Complete Genome Sequence of the Novel Giant Pseudomonas Phage PaBG.</title>
        <authorList>
            <person name="Sykilinda N.N."/>
            <person name="Bondar A.A."/>
            <person name="Gorshkova A.S."/>
            <person name="Kurochkina L.P."/>
            <person name="Kulikov E.E."/>
            <person name="Shneider M.M."/>
            <person name="Kadykov V.A."/>
            <person name="Solovjeva N.V."/>
            <person name="Kabilov M.R."/>
            <person name="Mesyanzhinov V.V."/>
            <person name="Vlassov V.V."/>
            <person name="Drukker V.V."/>
            <person name="Miroshnikov K.A."/>
        </authorList>
    </citation>
    <scope>NUCLEOTIDE SEQUENCE [LARGE SCALE GENOMIC DNA]</scope>
</reference>
<dbReference type="KEGG" id="vg:16574953"/>
<proteinExistence type="predicted"/>
<sequence length="188" mass="21470">MMLAIAMGLPSRYAIGQEVYFHPNMFKITPMNLRLAFIGRIEKVQFSDSKVTYDLALLVEEADADGHIEQRFYDAITVKDVDSTFVSTYQDICTEHARTLRLQTEEEIRQNPELGSKGYTMKEKLARLKDRRQGACSVEEAQQVASDIKEGSGTLLTEQEVRERAAVRFYDGLETLRIRYKEETDGCA</sequence>
<evidence type="ECO:0000313" key="1">
    <source>
        <dbReference type="EMBL" id="AGS82151.1"/>
    </source>
</evidence>
<dbReference type="EMBL" id="KF147891">
    <property type="protein sequence ID" value="AGS82151.1"/>
    <property type="molecule type" value="Genomic_DNA"/>
</dbReference>
<keyword evidence="2" id="KW-1185">Reference proteome</keyword>